<dbReference type="EMBL" id="FWXF01000019">
    <property type="protein sequence ID" value="SMC26919.1"/>
    <property type="molecule type" value="Genomic_DNA"/>
</dbReference>
<dbReference type="Proteomes" id="UP000192783">
    <property type="component" value="Unassembled WGS sequence"/>
</dbReference>
<name>A0A1W1XSI0_9BACT</name>
<proteinExistence type="predicted"/>
<accession>A0A1W1XSI0</accession>
<keyword evidence="2" id="KW-1185">Reference proteome</keyword>
<dbReference type="OrthoDB" id="9856310at2"/>
<dbReference type="RefSeq" id="WP_084058726.1">
    <property type="nucleotide sequence ID" value="NZ_FWXF01000019.1"/>
</dbReference>
<dbReference type="AlphaFoldDB" id="A0A1W1XSI0"/>
<sequence length="81" mass="9236">MKEELEKYVFQRERTLLETLVHEAVEGVPRERRSAVKAAILSRARLHRLEHGGSFVTVRVGEEWLPLDRAVDRLASGPEGT</sequence>
<gene>
    <name evidence="1" type="ORF">SAMN02746041_02811</name>
</gene>
<evidence type="ECO:0000313" key="2">
    <source>
        <dbReference type="Proteomes" id="UP000192783"/>
    </source>
</evidence>
<reference evidence="1 2" key="1">
    <citation type="submission" date="2017-04" db="EMBL/GenBank/DDBJ databases">
        <authorList>
            <person name="Afonso C.L."/>
            <person name="Miller P.J."/>
            <person name="Scott M.A."/>
            <person name="Spackman E."/>
            <person name="Goraichik I."/>
            <person name="Dimitrov K.M."/>
            <person name="Suarez D.L."/>
            <person name="Swayne D.E."/>
        </authorList>
    </citation>
    <scope>NUCLEOTIDE SEQUENCE [LARGE SCALE GENOMIC DNA]</scope>
    <source>
        <strain evidence="1 2">DSM 13146</strain>
    </source>
</reference>
<evidence type="ECO:0000313" key="1">
    <source>
        <dbReference type="EMBL" id="SMC26919.1"/>
    </source>
</evidence>
<protein>
    <submittedName>
        <fullName evidence="1">Uncharacterized protein</fullName>
    </submittedName>
</protein>
<organism evidence="1 2">
    <name type="scientific">Desulfacinum hydrothermale DSM 13146</name>
    <dbReference type="NCBI Taxonomy" id="1121390"/>
    <lineage>
        <taxon>Bacteria</taxon>
        <taxon>Pseudomonadati</taxon>
        <taxon>Thermodesulfobacteriota</taxon>
        <taxon>Syntrophobacteria</taxon>
        <taxon>Syntrophobacterales</taxon>
        <taxon>Syntrophobacteraceae</taxon>
        <taxon>Desulfacinum</taxon>
    </lineage>
</organism>
<dbReference type="STRING" id="1121390.SAMN02746041_02811"/>